<gene>
    <name evidence="2" type="ORF">MUY27_06280</name>
</gene>
<feature type="compositionally biased region" description="Gly residues" evidence="1">
    <location>
        <begin position="251"/>
        <end position="271"/>
    </location>
</feature>
<evidence type="ECO:0000313" key="2">
    <source>
        <dbReference type="EMBL" id="MCJ8209308.1"/>
    </source>
</evidence>
<comment type="caution">
    <text evidence="2">The sequence shown here is derived from an EMBL/GenBank/DDBJ whole genome shotgun (WGS) entry which is preliminary data.</text>
</comment>
<dbReference type="PROSITE" id="PS51257">
    <property type="entry name" value="PROKAR_LIPOPROTEIN"/>
    <property type="match status" value="1"/>
</dbReference>
<evidence type="ECO:0000256" key="1">
    <source>
        <dbReference type="SAM" id="MobiDB-lite"/>
    </source>
</evidence>
<organism evidence="2 3">
    <name type="scientific">Mucilaginibacter straminoryzae</name>
    <dbReference type="NCBI Taxonomy" id="2932774"/>
    <lineage>
        <taxon>Bacteria</taxon>
        <taxon>Pseudomonadati</taxon>
        <taxon>Bacteroidota</taxon>
        <taxon>Sphingobacteriia</taxon>
        <taxon>Sphingobacteriales</taxon>
        <taxon>Sphingobacteriaceae</taxon>
        <taxon>Mucilaginibacter</taxon>
    </lineage>
</organism>
<feature type="region of interest" description="Disordered" evidence="1">
    <location>
        <begin position="251"/>
        <end position="280"/>
    </location>
</feature>
<proteinExistence type="predicted"/>
<reference evidence="2" key="1">
    <citation type="submission" date="2022-04" db="EMBL/GenBank/DDBJ databases">
        <title>Mucilaginibacter sp. RS28 isolated from freshwater.</title>
        <authorList>
            <person name="Ko S.-R."/>
        </authorList>
    </citation>
    <scope>NUCLEOTIDE SEQUENCE</scope>
    <source>
        <strain evidence="2">RS28</strain>
    </source>
</reference>
<dbReference type="EMBL" id="JALJEJ010000002">
    <property type="protein sequence ID" value="MCJ8209308.1"/>
    <property type="molecule type" value="Genomic_DNA"/>
</dbReference>
<keyword evidence="3" id="KW-1185">Reference proteome</keyword>
<evidence type="ECO:0000313" key="3">
    <source>
        <dbReference type="Proteomes" id="UP001139450"/>
    </source>
</evidence>
<sequence length="465" mass="50673">MKKHLFFIILIIIASCKRDNSINQIYASDSETIQKAKLWYDSIHITLKKSHDAQTFGNLSIARLKAGGDPGIPNWSKAKVERQNNNITLTFLPYDSGTAIYHISKFGFRRLLIYTYEYGDNQSFWVEVNSDKPVNSENFTLKDFTGSVLVFDLNNNFLTGKRYLDGKWTADVYLGTEREVSTQSRILTQQSGKVKNANSLGLTKRTDGGGLICYDWYIRVCIPDINYCSEWRYDHMQCQYVEFGPGFSGGSSGGSSGGASGGGGTGSGSTGSGDHEPGSGGSIGVDNIGYTFPGNLWNGINGNKPLGEYPDICTGAQAIWNSSVQAQAEAIGLITMDNKFMFVAQVGYAGGSFGGLAIHQGQAYYTYPDNLGFPAYNYPGIIHSMNQYWIPVKGTVHTHNPCLQDGTDGITNFTLSQGDQLLAAKFTMLNHYIIGCGAVGQFNNGRNTPWVISSGNLSSTCSAIH</sequence>
<dbReference type="RefSeq" id="WP_245129138.1">
    <property type="nucleotide sequence ID" value="NZ_JALJEJ010000002.1"/>
</dbReference>
<accession>A0A9X1X438</accession>
<dbReference type="Proteomes" id="UP001139450">
    <property type="component" value="Unassembled WGS sequence"/>
</dbReference>
<protein>
    <submittedName>
        <fullName evidence="2">Uncharacterized protein</fullName>
    </submittedName>
</protein>
<name>A0A9X1X438_9SPHI</name>
<dbReference type="AlphaFoldDB" id="A0A9X1X438"/>